<dbReference type="InterPro" id="IPR051279">
    <property type="entry name" value="PP1-Reg/Actin-Interact_Protein"/>
</dbReference>
<evidence type="ECO:0000313" key="3">
    <source>
        <dbReference type="EMBL" id="KAG7290931.1"/>
    </source>
</evidence>
<feature type="compositionally biased region" description="Basic residues" evidence="1">
    <location>
        <begin position="80"/>
        <end position="89"/>
    </location>
</feature>
<dbReference type="PANTHER" id="PTHR24112">
    <property type="entry name" value="LEUCINE-RICH REPEAT, ISOFORM F-RELATED"/>
    <property type="match status" value="1"/>
</dbReference>
<feature type="compositionally biased region" description="Low complexity" evidence="1">
    <location>
        <begin position="1065"/>
        <end position="1082"/>
    </location>
</feature>
<dbReference type="InterPro" id="IPR057334">
    <property type="entry name" value="PH_2nd_LRR"/>
</dbReference>
<feature type="region of interest" description="Disordered" evidence="1">
    <location>
        <begin position="1"/>
        <end position="42"/>
    </location>
</feature>
<reference evidence="3" key="1">
    <citation type="submission" date="2023-02" db="EMBL/GenBank/DDBJ databases">
        <authorList>
            <person name="Palmer J.M."/>
        </authorList>
    </citation>
    <scope>NUCLEOTIDE SEQUENCE</scope>
    <source>
        <strain evidence="3">FW57</strain>
    </source>
</reference>
<dbReference type="Gene3D" id="3.80.10.10">
    <property type="entry name" value="Ribonuclease Inhibitor"/>
    <property type="match status" value="1"/>
</dbReference>
<dbReference type="EMBL" id="JAHCVI010000001">
    <property type="protein sequence ID" value="KAG7290931.1"/>
    <property type="molecule type" value="Genomic_DNA"/>
</dbReference>
<dbReference type="SUPFAM" id="SSF52047">
    <property type="entry name" value="RNI-like"/>
    <property type="match status" value="1"/>
</dbReference>
<feature type="region of interest" description="Disordered" evidence="1">
    <location>
        <begin position="1126"/>
        <end position="1173"/>
    </location>
</feature>
<evidence type="ECO:0000313" key="4">
    <source>
        <dbReference type="Proteomes" id="UP001197093"/>
    </source>
</evidence>
<feature type="region of interest" description="Disordered" evidence="1">
    <location>
        <begin position="62"/>
        <end position="126"/>
    </location>
</feature>
<feature type="region of interest" description="Disordered" evidence="1">
    <location>
        <begin position="1063"/>
        <end position="1082"/>
    </location>
</feature>
<name>A0AAD4F0Q4_9PEZI</name>
<dbReference type="AlphaFoldDB" id="A0AAD4F0Q4"/>
<comment type="caution">
    <text evidence="3">The sequence shown here is derived from an EMBL/GenBank/DDBJ whole genome shotgun (WGS) entry which is preliminary data.</text>
</comment>
<keyword evidence="4" id="KW-1185">Reference proteome</keyword>
<proteinExistence type="predicted"/>
<dbReference type="Pfam" id="PF25353">
    <property type="entry name" value="PH_2nd_LRR"/>
    <property type="match status" value="1"/>
</dbReference>
<protein>
    <recommendedName>
        <fullName evidence="2">LRR-containing protein second PH domain-containing protein</fullName>
    </recommendedName>
</protein>
<feature type="compositionally biased region" description="Low complexity" evidence="1">
    <location>
        <begin position="1154"/>
        <end position="1173"/>
    </location>
</feature>
<evidence type="ECO:0000259" key="2">
    <source>
        <dbReference type="Pfam" id="PF25353"/>
    </source>
</evidence>
<organism evidence="3 4">
    <name type="scientific">Staphylotrichum longicolle</name>
    <dbReference type="NCBI Taxonomy" id="669026"/>
    <lineage>
        <taxon>Eukaryota</taxon>
        <taxon>Fungi</taxon>
        <taxon>Dikarya</taxon>
        <taxon>Ascomycota</taxon>
        <taxon>Pezizomycotina</taxon>
        <taxon>Sordariomycetes</taxon>
        <taxon>Sordariomycetidae</taxon>
        <taxon>Sordariales</taxon>
        <taxon>Chaetomiaceae</taxon>
        <taxon>Staphylotrichum</taxon>
    </lineage>
</organism>
<dbReference type="Proteomes" id="UP001197093">
    <property type="component" value="Unassembled WGS sequence"/>
</dbReference>
<dbReference type="InterPro" id="IPR032675">
    <property type="entry name" value="LRR_dom_sf"/>
</dbReference>
<feature type="compositionally biased region" description="Low complexity" evidence="1">
    <location>
        <begin position="20"/>
        <end position="35"/>
    </location>
</feature>
<sequence length="1257" mass="136899">MATPGLTVKKRPALPANTVSHSASSDSLGSSPASFDSDHKPFSADHRAFSLTSLSSIKGRTWRSFSSKDREGTPDGGHSFRTHARRLSKSRPLSSSSPIDPPSRRGSTISDDQSPPSVSTVDSLSATTASSSSVSVDWDAQHIEGSAPLEPDTLLLKTKIPYMVVTTKYLVKTKSRADAQALFPELVAEGTKHETHASTPEPMLAIPMDAIISVFAAESTRPSFGFEVWWRSPLAGHSFCRSDFFFTNPTERNEQMHHLTRAMRASQQDENGPARHSQDVKALLEKIHDVEEPRFHHRRPDIFPVVPRGPTRKEYMPKLEDATKKSQEGPAFYLVVGTNLCHLVEIQKGKGGGDLICRHKTYGLVTLESFKGEGILHEERFNITFREPFKAPVTLELASRYYRQIIRVFGTADRFIKPAWPLLWQTLEIFRVSGFKEPQYLVPKEDFGSFKRTLDAYLAAYHCEDVDWEINWKTRFAPEFRLLPAKRGSYSTLQLLAVLRALRYNDYFNSLSFRDVDLSVLCGLQDNTLRKVNVAYLTRTCVALGPDEIETLRVSPVLHQEFHALAFCSQTIRQIDFGNCTQSFSSRSAQQRSQVSSLQFLTPILSLMRSGITKCNRLIVSGNVLPQGDVDDLAETMTAGAFQALDVSYCGLDDASLREMIVVPLTQHPGLLQSLSVSGNPGRLPAHILPGLLQYLTEIRELNLSGSIQAESYIEGSLLPFAALEGMESLEELDVSGYKIDEATFTDLERFLQYRRWRLDQGQPLRFYKLVLNHCRITGTHAARLFRAIGSDRSMHLSLSGNPIEDGIDDLTAAIRAGACPAGLYLEMIEFKDEPNYLSLVSALTTTPHLALLSLAGTAPSPSSHGLCSDDLVSTLHAFFALNTSITCLDLSGFSGKLDDGQLPKGFGRALAGLADNHTLTHLRIRNQNLHDDAGTLGRALAANDTLAALDCRDNNLNLTSLRFLVDSLQTNSSIVECPFPAAERDAVWRNVLRGLQRTPSSVALPALGTVSAANAAAAGARAGAAAARELLKREEEALLREVLEGLFARLAERLRVNRARWEGKNGSASGSGAVKAGLGSQRSSVSGGGGFGIGGARCHRHQRSASSGLGFGGVFPGEDGWPAVGGEIGLGIGPSRSSSTDSEPGSKRVHRLSAAAAAGEAEASSSSSSSSSYRYQLGHTALRGSGGVGGMESPAETLDTVSEVETPVEEKGQDGLEVRVVEWETAKPASPEEGEGEGDELFRKMINDFRRAGFEV</sequence>
<gene>
    <name evidence="3" type="ORF">NEMBOFW57_000936</name>
</gene>
<feature type="compositionally biased region" description="Low complexity" evidence="1">
    <location>
        <begin position="117"/>
        <end position="126"/>
    </location>
</feature>
<accession>A0AAD4F0Q4</accession>
<feature type="domain" description="LRR-containing protein second PH" evidence="2">
    <location>
        <begin position="280"/>
        <end position="421"/>
    </location>
</feature>
<evidence type="ECO:0000256" key="1">
    <source>
        <dbReference type="SAM" id="MobiDB-lite"/>
    </source>
</evidence>